<proteinExistence type="predicted"/>
<name>A0A316VC79_9BASI</name>
<evidence type="ECO:0000313" key="2">
    <source>
        <dbReference type="Proteomes" id="UP000245771"/>
    </source>
</evidence>
<evidence type="ECO:0000313" key="1">
    <source>
        <dbReference type="EMBL" id="PWN34904.1"/>
    </source>
</evidence>
<organism evidence="1 2">
    <name type="scientific">Meira miltonrushii</name>
    <dbReference type="NCBI Taxonomy" id="1280837"/>
    <lineage>
        <taxon>Eukaryota</taxon>
        <taxon>Fungi</taxon>
        <taxon>Dikarya</taxon>
        <taxon>Basidiomycota</taxon>
        <taxon>Ustilaginomycotina</taxon>
        <taxon>Exobasidiomycetes</taxon>
        <taxon>Exobasidiales</taxon>
        <taxon>Brachybasidiaceae</taxon>
        <taxon>Meira</taxon>
    </lineage>
</organism>
<dbReference type="AlphaFoldDB" id="A0A316VC79"/>
<protein>
    <submittedName>
        <fullName evidence="1">Uncharacterized protein</fullName>
    </submittedName>
</protein>
<dbReference type="Proteomes" id="UP000245771">
    <property type="component" value="Unassembled WGS sequence"/>
</dbReference>
<dbReference type="EMBL" id="KZ819603">
    <property type="protein sequence ID" value="PWN34904.1"/>
    <property type="molecule type" value="Genomic_DNA"/>
</dbReference>
<dbReference type="SUPFAM" id="SSF160104">
    <property type="entry name" value="Acetoacetate decarboxylase-like"/>
    <property type="match status" value="1"/>
</dbReference>
<sequence>MCTTKVYLVEHQVEVPSGGLYDQYRMNPDLEKIKQIPEITCKDFSFFQENPKKEVTTKIGPTWSPNYYYKMKSVQFVMLAPIKECRAKVAQKFVPLSPISDYGLVAITFYSYDVCDKDSYNEVSVAVICRQPGSTGPHILEIIRSILSKWFYSYVIALPVTTEIARVRGKFGYDLPEWLMKIDLDIGNKEITLMVSDMDGRNDLSIKAPAPSRSKPIP</sequence>
<keyword evidence="2" id="KW-1185">Reference proteome</keyword>
<reference evidence="1 2" key="1">
    <citation type="journal article" date="2018" name="Mol. Biol. Evol.">
        <title>Broad Genomic Sampling Reveals a Smut Pathogenic Ancestry of the Fungal Clade Ustilaginomycotina.</title>
        <authorList>
            <person name="Kijpornyongpan T."/>
            <person name="Mondo S.J."/>
            <person name="Barry K."/>
            <person name="Sandor L."/>
            <person name="Lee J."/>
            <person name="Lipzen A."/>
            <person name="Pangilinan J."/>
            <person name="LaButti K."/>
            <person name="Hainaut M."/>
            <person name="Henrissat B."/>
            <person name="Grigoriev I.V."/>
            <person name="Spatafora J.W."/>
            <person name="Aime M.C."/>
        </authorList>
    </citation>
    <scope>NUCLEOTIDE SEQUENCE [LARGE SCALE GENOMIC DNA]</scope>
    <source>
        <strain evidence="1 2">MCA 3882</strain>
    </source>
</reference>
<dbReference type="InterPro" id="IPR023375">
    <property type="entry name" value="ADC_dom_sf"/>
</dbReference>
<dbReference type="Gene3D" id="2.40.400.10">
    <property type="entry name" value="Acetoacetate decarboxylase-like"/>
    <property type="match status" value="1"/>
</dbReference>
<gene>
    <name evidence="1" type="ORF">FA14DRAFT_184292</name>
</gene>
<dbReference type="GeneID" id="37023160"/>
<dbReference type="RefSeq" id="XP_025355206.1">
    <property type="nucleotide sequence ID" value="XM_025501379.1"/>
</dbReference>
<dbReference type="OrthoDB" id="4520445at2759"/>
<accession>A0A316VC79</accession>
<dbReference type="InParanoid" id="A0A316VC79"/>